<sequence length="255" mass="29538">MKRIYIFSPQPQTGKTTVANQIAYELAELGKLVCVFEFNRYTSQSIHINGADYDESKSLTNLYNREKLEDNLIQSKHHEKMFYSSKVISDELNDLFIMNDDAIEYIIQESEKGSFDYIILDLPSNYIEKMLFDGLSSFRNHDILVTLIDENLSTLKLLKDYDNYLQELSFMQPKNNFCIKNKTLGFLDSKLIQEVLSTTSILNANRVIELPYIRNMTLYHNENNLIGTKNAGDKLEKEFVKRVKELVGLIDGSNK</sequence>
<accession>A0A1T5DRI9</accession>
<proteinExistence type="predicted"/>
<gene>
    <name evidence="1" type="ORF">SAMN02745120_0119</name>
</gene>
<keyword evidence="2" id="KW-1185">Reference proteome</keyword>
<evidence type="ECO:0000313" key="1">
    <source>
        <dbReference type="EMBL" id="SKB74301.1"/>
    </source>
</evidence>
<dbReference type="Proteomes" id="UP000243406">
    <property type="component" value="Unassembled WGS sequence"/>
</dbReference>
<evidence type="ECO:0000313" key="2">
    <source>
        <dbReference type="Proteomes" id="UP000243406"/>
    </source>
</evidence>
<organism evidence="1 2">
    <name type="scientific">Acetoanaerobium noterae</name>
    <dbReference type="NCBI Taxonomy" id="745369"/>
    <lineage>
        <taxon>Bacteria</taxon>
        <taxon>Bacillati</taxon>
        <taxon>Bacillota</taxon>
        <taxon>Clostridia</taxon>
        <taxon>Peptostreptococcales</taxon>
        <taxon>Filifactoraceae</taxon>
        <taxon>Acetoanaerobium</taxon>
    </lineage>
</organism>
<name>A0A1T5DRI9_9FIRM</name>
<dbReference type="AlphaFoldDB" id="A0A1T5DRI9"/>
<protein>
    <submittedName>
        <fullName evidence="1">Chromosome partitioning ATPase, Mrp family, contains Fe-S cluster</fullName>
    </submittedName>
</protein>
<dbReference type="EMBL" id="FUYN01000013">
    <property type="protein sequence ID" value="SKB74301.1"/>
    <property type="molecule type" value="Genomic_DNA"/>
</dbReference>
<reference evidence="2" key="1">
    <citation type="submission" date="2017-02" db="EMBL/GenBank/DDBJ databases">
        <authorList>
            <person name="Varghese N."/>
            <person name="Submissions S."/>
        </authorList>
    </citation>
    <scope>NUCLEOTIDE SEQUENCE [LARGE SCALE GENOMIC DNA]</scope>
    <source>
        <strain evidence="2">ATCC 35199</strain>
    </source>
</reference>
<dbReference type="RefSeq" id="WP_079590813.1">
    <property type="nucleotide sequence ID" value="NZ_FUYN01000013.1"/>
</dbReference>
<dbReference type="InterPro" id="IPR027417">
    <property type="entry name" value="P-loop_NTPase"/>
</dbReference>
<dbReference type="Gene3D" id="3.40.50.300">
    <property type="entry name" value="P-loop containing nucleotide triphosphate hydrolases"/>
    <property type="match status" value="1"/>
</dbReference>
<dbReference type="SUPFAM" id="SSF52540">
    <property type="entry name" value="P-loop containing nucleoside triphosphate hydrolases"/>
    <property type="match status" value="1"/>
</dbReference>
<dbReference type="OrthoDB" id="9794577at2"/>